<reference evidence="2" key="1">
    <citation type="submission" date="2016-10" db="EMBL/GenBank/DDBJ databases">
        <authorList>
            <person name="Varghese N."/>
            <person name="Submissions S."/>
        </authorList>
    </citation>
    <scope>NUCLEOTIDE SEQUENCE [LARGE SCALE GENOMIC DNA]</scope>
    <source>
        <strain evidence="2">XBD1002</strain>
    </source>
</reference>
<gene>
    <name evidence="1" type="ORF">SAMN04487775_104169</name>
</gene>
<organism evidence="1 2">
    <name type="scientific">Treponema bryantii</name>
    <dbReference type="NCBI Taxonomy" id="163"/>
    <lineage>
        <taxon>Bacteria</taxon>
        <taxon>Pseudomonadati</taxon>
        <taxon>Spirochaetota</taxon>
        <taxon>Spirochaetia</taxon>
        <taxon>Spirochaetales</taxon>
        <taxon>Treponemataceae</taxon>
        <taxon>Treponema</taxon>
    </lineage>
</organism>
<dbReference type="EMBL" id="FORI01000004">
    <property type="protein sequence ID" value="SFI69422.1"/>
    <property type="molecule type" value="Genomic_DNA"/>
</dbReference>
<protein>
    <submittedName>
        <fullName evidence="1">Uncharacterized protein</fullName>
    </submittedName>
</protein>
<dbReference type="AlphaFoldDB" id="A0A1I3KA99"/>
<accession>A0A1I3KA99</accession>
<keyword evidence="2" id="KW-1185">Reference proteome</keyword>
<name>A0A1I3KA99_9SPIR</name>
<evidence type="ECO:0000313" key="1">
    <source>
        <dbReference type="EMBL" id="SFI69422.1"/>
    </source>
</evidence>
<sequence>MVSIINISDFYDFSKIEASITENKPYETLLQGPTDASREFINKSLEMYLKSINRENVHNLLCLCMEEIISNCVKANIKRAYFIHNELDINVHEQYELGMKNFREMGVSQVKHLELIQCAQDLGFYVKIRYAVENKTFIITTRNNSIISKEELKRISNKIELSKNKTSEEIFMNSVDMTEGCGLGIIMIKKIMEQISNLENSFSIYADDQDTITELRINMM</sequence>
<evidence type="ECO:0000313" key="2">
    <source>
        <dbReference type="Proteomes" id="UP000182737"/>
    </source>
</evidence>
<proteinExistence type="predicted"/>
<dbReference type="Proteomes" id="UP000182737">
    <property type="component" value="Unassembled WGS sequence"/>
</dbReference>